<keyword evidence="7 9" id="KW-0663">Pyridoxal phosphate</keyword>
<protein>
    <recommendedName>
        <fullName evidence="4 9">LL-diaminopimelate aminotransferase</fullName>
        <shortName evidence="9">DAP-AT</shortName>
        <shortName evidence="9">DAP-aminotransferase</shortName>
        <shortName evidence="9">LL-DAP-aminotransferase</shortName>
        <ecNumber evidence="3 9">2.6.1.83</ecNumber>
    </recommendedName>
</protein>
<comment type="caution">
    <text evidence="11">The sequence shown here is derived from an EMBL/GenBank/DDBJ whole genome shotgun (WGS) entry which is preliminary data.</text>
</comment>
<comment type="pathway">
    <text evidence="2 9">Amino-acid biosynthesis; L-lysine biosynthesis via DAP pathway; LL-2,6-diaminopimelate from (S)-tetrahydrodipicolinate (aminotransferase route): step 1/1.</text>
</comment>
<dbReference type="AlphaFoldDB" id="A0A4Q2K5V2"/>
<feature type="binding site" evidence="9">
    <location>
        <position position="371"/>
    </location>
    <ligand>
        <name>substrate</name>
    </ligand>
</feature>
<dbReference type="CDD" id="cd00609">
    <property type="entry name" value="AAT_like"/>
    <property type="match status" value="1"/>
</dbReference>
<dbReference type="EC" id="2.6.1.83" evidence="3 9"/>
<comment type="subunit">
    <text evidence="9">Homodimer.</text>
</comment>
<dbReference type="InterPro" id="IPR015424">
    <property type="entry name" value="PyrdxlP-dep_Trfase"/>
</dbReference>
<feature type="binding site" evidence="9">
    <location>
        <position position="275"/>
    </location>
    <ligand>
        <name>pyridoxal 5'-phosphate</name>
        <dbReference type="ChEBI" id="CHEBI:597326"/>
    </ligand>
</feature>
<comment type="similarity">
    <text evidence="9">Belongs to the class-I pyridoxal-phosphate-dependent aminotransferase family. LL-diaminopimelate aminotransferase subfamily.</text>
</comment>
<comment type="catalytic activity">
    <reaction evidence="8 9">
        <text>(2S,6S)-2,6-diaminopimelate + 2-oxoglutarate = (S)-2,3,4,5-tetrahydrodipicolinate + L-glutamate + H2O + H(+)</text>
        <dbReference type="Rhea" id="RHEA:23988"/>
        <dbReference type="ChEBI" id="CHEBI:15377"/>
        <dbReference type="ChEBI" id="CHEBI:15378"/>
        <dbReference type="ChEBI" id="CHEBI:16810"/>
        <dbReference type="ChEBI" id="CHEBI:16845"/>
        <dbReference type="ChEBI" id="CHEBI:29985"/>
        <dbReference type="ChEBI" id="CHEBI:57609"/>
        <dbReference type="EC" id="2.6.1.83"/>
    </reaction>
</comment>
<evidence type="ECO:0000256" key="9">
    <source>
        <dbReference type="HAMAP-Rule" id="MF_01642"/>
    </source>
</evidence>
<feature type="binding site" evidence="9">
    <location>
        <position position="175"/>
    </location>
    <ligand>
        <name>substrate</name>
    </ligand>
</feature>
<feature type="binding site" evidence="9">
    <location>
        <position position="71"/>
    </location>
    <ligand>
        <name>pyridoxal 5'-phosphate</name>
        <dbReference type="ChEBI" id="CHEBI:597326"/>
    </ligand>
</feature>
<feature type="binding site" evidence="9">
    <location>
        <position position="245"/>
    </location>
    <ligand>
        <name>pyridoxal 5'-phosphate</name>
        <dbReference type="ChEBI" id="CHEBI:597326"/>
    </ligand>
</feature>
<evidence type="ECO:0000256" key="3">
    <source>
        <dbReference type="ARBA" id="ARBA00013138"/>
    </source>
</evidence>
<dbReference type="HAMAP" id="MF_01642">
    <property type="entry name" value="DapL_aminotrans_1"/>
    <property type="match status" value="1"/>
</dbReference>
<sequence length="393" mass="43379">MKINENYRSLRDSYLFSDIAHKVAAFSESHPDRRIYKMGIGDVTLPLAPAVVAAMEEAVREQGERATFRGYGPEQGYPFLRESIREYYRSFGAAVDADEIFVSDGAKSDLGNILDLFDPDNTVLIPDPVYPVYVDTNKMAGRKIIYCAATRENAFLPMPDTSVKADIIYICSPDNPTGAAYSIERLRAWVDYARERGAVILYDAAYESFVSEKGLARSVYEVEGAKECAIEFCSFSKTAGFTGTRCGYTVVPFALKRCGMSLHAMWLRRQTTKFNGVAYAVQRGAAAALSEEGLRQIRANLSVYRNNAKIICDALDTLGIWYTGGRNSPYVWLQCPGFTNSFAFFDYLLEKTGVVGTPGGGFGRNGEGYFRLTSFADETTVRGAMAAFSAAFG</sequence>
<feature type="binding site" evidence="9">
    <location>
        <position position="275"/>
    </location>
    <ligand>
        <name>substrate</name>
    </ligand>
</feature>
<organism evidence="11 12">
    <name type="scientific">Candidatus Borkfalkia ceftriaxoniphila</name>
    <dbReference type="NCBI Taxonomy" id="2508949"/>
    <lineage>
        <taxon>Bacteria</taxon>
        <taxon>Bacillati</taxon>
        <taxon>Bacillota</taxon>
        <taxon>Clostridia</taxon>
        <taxon>Christensenellales</taxon>
        <taxon>Christensenellaceae</taxon>
        <taxon>Candidatus Borkfalkia</taxon>
    </lineage>
</organism>
<dbReference type="InterPro" id="IPR019942">
    <property type="entry name" value="DapL/ALD1"/>
</dbReference>
<feature type="binding site" evidence="9">
    <location>
        <position position="130"/>
    </location>
    <ligand>
        <name>substrate</name>
    </ligand>
</feature>
<dbReference type="NCBIfam" id="TIGR03542">
    <property type="entry name" value="DAPAT_plant"/>
    <property type="match status" value="1"/>
</dbReference>
<evidence type="ECO:0000313" key="12">
    <source>
        <dbReference type="Proteomes" id="UP000291269"/>
    </source>
</evidence>
<evidence type="ECO:0000256" key="7">
    <source>
        <dbReference type="ARBA" id="ARBA00022898"/>
    </source>
</evidence>
<feature type="binding site" evidence="9">
    <location>
        <position position="206"/>
    </location>
    <ligand>
        <name>pyridoxal 5'-phosphate</name>
        <dbReference type="ChEBI" id="CHEBI:597326"/>
    </ligand>
</feature>
<keyword evidence="5 9" id="KW-0032">Aminotransferase</keyword>
<dbReference type="OrthoDB" id="9813612at2"/>
<evidence type="ECO:0000256" key="2">
    <source>
        <dbReference type="ARBA" id="ARBA00004982"/>
    </source>
</evidence>
<dbReference type="EMBL" id="SDOZ01000003">
    <property type="protein sequence ID" value="RXZ58258.1"/>
    <property type="molecule type" value="Genomic_DNA"/>
</dbReference>
<comment type="function">
    <text evidence="9">Involved in the synthesis of meso-diaminopimelate (m-DAP or DL-DAP), required for both lysine and peptidoglycan biosynthesis. Catalyzes the direct conversion of tetrahydrodipicolinate to LL-diaminopimelate.</text>
</comment>
<feature type="domain" description="Aminotransferase class I/classII large" evidence="10">
    <location>
        <begin position="36"/>
        <end position="379"/>
    </location>
</feature>
<dbReference type="InterPro" id="IPR004839">
    <property type="entry name" value="Aminotransferase_I/II_large"/>
</dbReference>
<feature type="binding site" evidence="9">
    <location>
        <position position="14"/>
    </location>
    <ligand>
        <name>substrate</name>
    </ligand>
</feature>
<evidence type="ECO:0000256" key="1">
    <source>
        <dbReference type="ARBA" id="ARBA00001933"/>
    </source>
</evidence>
<evidence type="ECO:0000256" key="4">
    <source>
        <dbReference type="ARBA" id="ARBA00018052"/>
    </source>
</evidence>
<comment type="cofactor">
    <cofactor evidence="1 9">
        <name>pyridoxal 5'-phosphate</name>
        <dbReference type="ChEBI" id="CHEBI:597326"/>
    </cofactor>
</comment>
<feature type="modified residue" description="N6-(pyridoxal phosphate)lysine" evidence="9">
    <location>
        <position position="237"/>
    </location>
</feature>
<dbReference type="GO" id="GO:0033362">
    <property type="term" value="P:lysine biosynthetic process via diaminopimelate, diaminopimelate-aminotransferase pathway"/>
    <property type="evidence" value="ECO:0007669"/>
    <property type="project" value="UniProtKB-UniRule"/>
</dbReference>
<feature type="binding site" evidence="9">
    <location>
        <position position="130"/>
    </location>
    <ligand>
        <name>pyridoxal 5'-phosphate</name>
        <dbReference type="ChEBI" id="CHEBI:597326"/>
    </ligand>
</feature>
<evidence type="ECO:0000256" key="8">
    <source>
        <dbReference type="ARBA" id="ARBA00051934"/>
    </source>
</evidence>
<feature type="binding site" evidence="9">
    <location>
        <position position="41"/>
    </location>
    <ligand>
        <name>substrate</name>
    </ligand>
</feature>
<reference evidence="11 12" key="1">
    <citation type="journal article" date="2019" name="Gut">
        <title>Antibiotics-induced monodominance of a novel gut bacterial order.</title>
        <authorList>
            <person name="Hildebrand F."/>
            <person name="Moitinho-Silva L."/>
            <person name="Blasche S."/>
            <person name="Jahn M.T."/>
            <person name="Gossmann T.I."/>
            <person name="Heuerta-Cepas J."/>
            <person name="Hercog R."/>
            <person name="Luetge M."/>
            <person name="Bahram M."/>
            <person name="Pryszlak A."/>
            <person name="Alves R.J."/>
            <person name="Waszak S.M."/>
            <person name="Zhu A."/>
            <person name="Ye L."/>
            <person name="Costea P.I."/>
            <person name="Aalvink S."/>
            <person name="Belzer C."/>
            <person name="Forslund S.K."/>
            <person name="Sunagawa S."/>
            <person name="Hentschel U."/>
            <person name="Merten C."/>
            <person name="Patil K.R."/>
            <person name="Benes V."/>
            <person name="Bork P."/>
        </authorList>
    </citation>
    <scope>NUCLEOTIDE SEQUENCE [LARGE SCALE GENOMIC DNA]</scope>
    <source>
        <strain evidence="11 12">HDS1380</strain>
    </source>
</reference>
<evidence type="ECO:0000256" key="6">
    <source>
        <dbReference type="ARBA" id="ARBA00022679"/>
    </source>
</evidence>
<feature type="binding site" evidence="9">
    <location>
        <begin position="234"/>
        <end position="236"/>
    </location>
    <ligand>
        <name>pyridoxal 5'-phosphate</name>
        <dbReference type="ChEBI" id="CHEBI:597326"/>
    </ligand>
</feature>
<evidence type="ECO:0000259" key="10">
    <source>
        <dbReference type="Pfam" id="PF00155"/>
    </source>
</evidence>
<feature type="binding site" evidence="9">
    <location>
        <begin position="106"/>
        <end position="107"/>
    </location>
    <ligand>
        <name>pyridoxal 5'-phosphate</name>
        <dbReference type="ChEBI" id="CHEBI:597326"/>
    </ligand>
</feature>
<keyword evidence="12" id="KW-1185">Reference proteome</keyword>
<dbReference type="Pfam" id="PF00155">
    <property type="entry name" value="Aminotran_1_2"/>
    <property type="match status" value="1"/>
</dbReference>
<gene>
    <name evidence="9" type="primary">dapL</name>
    <name evidence="11" type="ORF">ESZ91_09380</name>
</gene>
<dbReference type="GO" id="GO:0030170">
    <property type="term" value="F:pyridoxal phosphate binding"/>
    <property type="evidence" value="ECO:0007669"/>
    <property type="project" value="UniProtKB-UniRule"/>
</dbReference>
<dbReference type="InterPro" id="IPR015421">
    <property type="entry name" value="PyrdxlP-dep_Trfase_major"/>
</dbReference>
<dbReference type="RefSeq" id="WP_129226585.1">
    <property type="nucleotide sequence ID" value="NZ_SDOZ01000003.1"/>
</dbReference>
<dbReference type="UniPathway" id="UPA00034">
    <property type="reaction ID" value="UER00466"/>
</dbReference>
<dbReference type="Gene3D" id="3.40.640.10">
    <property type="entry name" value="Type I PLP-dependent aspartate aminotransferase-like (Major domain)"/>
    <property type="match status" value="1"/>
</dbReference>
<feature type="binding site" evidence="9">
    <location>
        <position position="107"/>
    </location>
    <ligand>
        <name>substrate</name>
    </ligand>
</feature>
<dbReference type="Gene3D" id="3.90.1150.10">
    <property type="entry name" value="Aspartate Aminotransferase, domain 1"/>
    <property type="match status" value="1"/>
</dbReference>
<dbReference type="GO" id="GO:0010285">
    <property type="term" value="F:L,L-diaminopimelate aminotransferase activity"/>
    <property type="evidence" value="ECO:0007669"/>
    <property type="project" value="UniProtKB-UniRule"/>
</dbReference>
<dbReference type="PANTHER" id="PTHR43144">
    <property type="entry name" value="AMINOTRANSFERASE"/>
    <property type="match status" value="1"/>
</dbReference>
<feature type="binding site" evidence="9">
    <location>
        <position position="175"/>
    </location>
    <ligand>
        <name>pyridoxal 5'-phosphate</name>
        <dbReference type="ChEBI" id="CHEBI:597326"/>
    </ligand>
</feature>
<evidence type="ECO:0000313" key="11">
    <source>
        <dbReference type="EMBL" id="RXZ58258.1"/>
    </source>
</evidence>
<accession>A0A4Q2K5V2</accession>
<proteinExistence type="inferred from homology"/>
<name>A0A4Q2K5V2_9FIRM</name>
<dbReference type="FunFam" id="3.40.640.10:FF:000099">
    <property type="entry name" value="LL-diaminopimelate aminotransferase, chloroplastic"/>
    <property type="match status" value="1"/>
</dbReference>
<keyword evidence="6 9" id="KW-0808">Transferase</keyword>
<dbReference type="Proteomes" id="UP000291269">
    <property type="component" value="Unassembled WGS sequence"/>
</dbReference>
<evidence type="ECO:0000256" key="5">
    <source>
        <dbReference type="ARBA" id="ARBA00022576"/>
    </source>
</evidence>
<dbReference type="InterPro" id="IPR015422">
    <property type="entry name" value="PyrdxlP-dep_Trfase_small"/>
</dbReference>
<dbReference type="SUPFAM" id="SSF53383">
    <property type="entry name" value="PLP-dependent transferases"/>
    <property type="match status" value="1"/>
</dbReference>